<dbReference type="EMBL" id="CP015597">
    <property type="protein sequence ID" value="ANE83367.1"/>
    <property type="molecule type" value="Genomic_DNA"/>
</dbReference>
<accession>A0A172UW55</accession>
<name>A0A172UW55_9MYCO</name>
<organism evidence="1 2">
    <name type="scientific">Mycobacterium adipatum</name>
    <dbReference type="NCBI Taxonomy" id="1682113"/>
    <lineage>
        <taxon>Bacteria</taxon>
        <taxon>Bacillati</taxon>
        <taxon>Actinomycetota</taxon>
        <taxon>Actinomycetes</taxon>
        <taxon>Mycobacteriales</taxon>
        <taxon>Mycobacteriaceae</taxon>
        <taxon>Mycobacterium</taxon>
    </lineage>
</organism>
<keyword evidence="1" id="KW-0614">Plasmid</keyword>
<evidence type="ECO:0008006" key="3">
    <source>
        <dbReference type="Google" id="ProtNLM"/>
    </source>
</evidence>
<dbReference type="Proteomes" id="UP000077143">
    <property type="component" value="Plasmid pMYC1"/>
</dbReference>
<sequence length="237" mass="25889">MAATPLTEVRLPEQALSELSGINENQWIRDHAISVGRPWWTQTLAEHGFDDTLTGETIRRADIFALSDAAADDPAAALTLLWNALAWGSGDKRRNNKARIAAVAAHPEAAAALLQQAAALSRTDPQTAYELLYPRNRTAIAGLGPAFFTKYLYFAGGGEAHHPCAILDENVALALQKSCGWASLPLSGWLSTAYQRYATLLGMWTDQHHLGRRDSIERWLFEAGKTTPRRPTSGDPS</sequence>
<geneLocation type="plasmid" evidence="2">
    <name>pmyc1</name>
</geneLocation>
<dbReference type="KEGG" id="madi:A7U43_27980"/>
<evidence type="ECO:0000313" key="2">
    <source>
        <dbReference type="Proteomes" id="UP000077143"/>
    </source>
</evidence>
<dbReference type="InterPro" id="IPR048868">
    <property type="entry name" value="OGG-like_put"/>
</dbReference>
<keyword evidence="2" id="KW-1185">Reference proteome</keyword>
<protein>
    <recommendedName>
        <fullName evidence="3">HhH-GPD domain-containing protein</fullName>
    </recommendedName>
</protein>
<proteinExistence type="predicted"/>
<dbReference type="AlphaFoldDB" id="A0A172UW55"/>
<dbReference type="RefSeq" id="WP_068004015.1">
    <property type="nucleotide sequence ID" value="NZ_CP015597.1"/>
</dbReference>
<reference evidence="1 2" key="1">
    <citation type="submission" date="2016-05" db="EMBL/GenBank/DDBJ databases">
        <title>Complete genome sequence of a phthalic acid esters degrading Mycobacterium sp. YC-RL4.</title>
        <authorList>
            <person name="Ren L."/>
            <person name="Fan S."/>
            <person name="Ruth N."/>
            <person name="Jia Y."/>
            <person name="Wang J."/>
            <person name="Qiao C."/>
        </authorList>
    </citation>
    <scope>NUCLEOTIDE SEQUENCE [LARGE SCALE GENOMIC DNA]</scope>
    <source>
        <strain evidence="1 2">YC-RL4</strain>
        <plasmid evidence="2">pmyc1</plasmid>
    </source>
</reference>
<evidence type="ECO:0000313" key="1">
    <source>
        <dbReference type="EMBL" id="ANE83367.1"/>
    </source>
</evidence>
<gene>
    <name evidence="1" type="ORF">A7U43_27980</name>
</gene>
<dbReference type="Pfam" id="PF21790">
    <property type="entry name" value="OGG"/>
    <property type="match status" value="1"/>
</dbReference>
<dbReference type="OrthoDB" id="4077754at2"/>